<keyword evidence="5" id="KW-0805">Transcription regulation</keyword>
<dbReference type="PRINTS" id="PR00032">
    <property type="entry name" value="HTHARAC"/>
</dbReference>
<organism evidence="11 12">
    <name type="scientific">Litchfieldia salsa</name>
    <dbReference type="NCBI Taxonomy" id="930152"/>
    <lineage>
        <taxon>Bacteria</taxon>
        <taxon>Bacillati</taxon>
        <taxon>Bacillota</taxon>
        <taxon>Bacilli</taxon>
        <taxon>Bacillales</taxon>
        <taxon>Bacillaceae</taxon>
        <taxon>Litchfieldia</taxon>
    </lineage>
</organism>
<dbReference type="STRING" id="930152.SAMN05216565_101523"/>
<evidence type="ECO:0000256" key="3">
    <source>
        <dbReference type="ARBA" id="ARBA00022553"/>
    </source>
</evidence>
<dbReference type="OrthoDB" id="1699at2"/>
<keyword evidence="7" id="KW-0804">Transcription</keyword>
<evidence type="ECO:0000256" key="4">
    <source>
        <dbReference type="ARBA" id="ARBA00023012"/>
    </source>
</evidence>
<gene>
    <name evidence="11" type="ORF">SAMN05216565_101523</name>
</gene>
<dbReference type="EMBL" id="FNJU01000001">
    <property type="protein sequence ID" value="SDP10278.1"/>
    <property type="molecule type" value="Genomic_DNA"/>
</dbReference>
<dbReference type="PROSITE" id="PS01124">
    <property type="entry name" value="HTH_ARAC_FAMILY_2"/>
    <property type="match status" value="1"/>
</dbReference>
<dbReference type="InterPro" id="IPR018062">
    <property type="entry name" value="HTH_AraC-typ_CS"/>
</dbReference>
<evidence type="ECO:0000256" key="5">
    <source>
        <dbReference type="ARBA" id="ARBA00023015"/>
    </source>
</evidence>
<dbReference type="CDD" id="cd17536">
    <property type="entry name" value="REC_YesN-like"/>
    <property type="match status" value="1"/>
</dbReference>
<dbReference type="Gene3D" id="1.10.10.60">
    <property type="entry name" value="Homeodomain-like"/>
    <property type="match status" value="2"/>
</dbReference>
<evidence type="ECO:0000256" key="7">
    <source>
        <dbReference type="ARBA" id="ARBA00023163"/>
    </source>
</evidence>
<dbReference type="Proteomes" id="UP000199159">
    <property type="component" value="Unassembled WGS sequence"/>
</dbReference>
<feature type="modified residue" description="4-aspartylphosphate" evidence="8">
    <location>
        <position position="54"/>
    </location>
</feature>
<dbReference type="RefSeq" id="WP_090849608.1">
    <property type="nucleotide sequence ID" value="NZ_FNJU01000001.1"/>
</dbReference>
<sequence length="487" mass="56471">MLKAVVFDDEYIVLQGFKMIDWAKFGIEIVATATNGIEGLEVFEEYNPDIVFSDIRMPGLDGLNVIERILESKPETICIVFSGFNEFEYVKRAIKLGVTDYLEKPITIDMIEESIKRIIEKMNQQKLQSQWELNKEELLEKATLDLLLSGVKAESKWRELFGQIAEKVISVTVLALTEKPLYIDRDPSYHVVSLHNGEAHLLVIFHLEDEIAGLFQEIEDWSEQSKVYVGAGRTYSSIVDIEKSYKEAKQALRYGTFLDEEWTSFDDIGGDMHLPSNLSKQEENILFFLRTGDEVGLEEHLELFINQVKTERLNPQVLEREILKLVYLGIEVARGIDKDNDKLNDYFPHLEIRKLNTKEEMFSWLKAQMELFVNWSNNVRQLTKHISVSKACAYMKENYSKDLTLQEVSDYVGMNPTYFSLLFKEEMNQSYIKYLTSFRMERAKDLLNKGCKVAEVSEKVGYHSPRHFSEVFKKYVGIKPGQFKNTV</sequence>
<dbReference type="InterPro" id="IPR001789">
    <property type="entry name" value="Sig_transdc_resp-reg_receiver"/>
</dbReference>
<proteinExistence type="predicted"/>
<dbReference type="InterPro" id="IPR018060">
    <property type="entry name" value="HTH_AraC"/>
</dbReference>
<dbReference type="Gene3D" id="3.40.50.2300">
    <property type="match status" value="1"/>
</dbReference>
<dbReference type="InterPro" id="IPR009057">
    <property type="entry name" value="Homeodomain-like_sf"/>
</dbReference>
<dbReference type="SMART" id="SM00448">
    <property type="entry name" value="REC"/>
    <property type="match status" value="1"/>
</dbReference>
<dbReference type="InterPro" id="IPR020449">
    <property type="entry name" value="Tscrpt_reg_AraC-type_HTH"/>
</dbReference>
<keyword evidence="3 8" id="KW-0597">Phosphoprotein</keyword>
<dbReference type="InterPro" id="IPR041522">
    <property type="entry name" value="CdaR_GGDEF"/>
</dbReference>
<evidence type="ECO:0000256" key="8">
    <source>
        <dbReference type="PROSITE-ProRule" id="PRU00169"/>
    </source>
</evidence>
<dbReference type="PROSITE" id="PS00041">
    <property type="entry name" value="HTH_ARAC_FAMILY_1"/>
    <property type="match status" value="1"/>
</dbReference>
<feature type="domain" description="HTH araC/xylS-type" evidence="9">
    <location>
        <begin position="389"/>
        <end position="486"/>
    </location>
</feature>
<protein>
    <submittedName>
        <fullName evidence="11">Two component transcriptional regulator, AraC family</fullName>
    </submittedName>
</protein>
<dbReference type="SUPFAM" id="SSF52172">
    <property type="entry name" value="CheY-like"/>
    <property type="match status" value="1"/>
</dbReference>
<keyword evidence="12" id="KW-1185">Reference proteome</keyword>
<reference evidence="12" key="1">
    <citation type="submission" date="2016-10" db="EMBL/GenBank/DDBJ databases">
        <authorList>
            <person name="Varghese N."/>
            <person name="Submissions S."/>
        </authorList>
    </citation>
    <scope>NUCLEOTIDE SEQUENCE [LARGE SCALE GENOMIC DNA]</scope>
    <source>
        <strain evidence="12">IBRC-M10078</strain>
    </source>
</reference>
<evidence type="ECO:0000256" key="6">
    <source>
        <dbReference type="ARBA" id="ARBA00023125"/>
    </source>
</evidence>
<keyword evidence="2" id="KW-0963">Cytoplasm</keyword>
<dbReference type="GO" id="GO:0043565">
    <property type="term" value="F:sequence-specific DNA binding"/>
    <property type="evidence" value="ECO:0007669"/>
    <property type="project" value="InterPro"/>
</dbReference>
<dbReference type="PROSITE" id="PS50110">
    <property type="entry name" value="RESPONSE_REGULATORY"/>
    <property type="match status" value="1"/>
</dbReference>
<dbReference type="GO" id="GO:0005737">
    <property type="term" value="C:cytoplasm"/>
    <property type="evidence" value="ECO:0007669"/>
    <property type="project" value="UniProtKB-SubCell"/>
</dbReference>
<evidence type="ECO:0000259" key="9">
    <source>
        <dbReference type="PROSITE" id="PS01124"/>
    </source>
</evidence>
<evidence type="ECO:0000256" key="2">
    <source>
        <dbReference type="ARBA" id="ARBA00022490"/>
    </source>
</evidence>
<dbReference type="GO" id="GO:0003700">
    <property type="term" value="F:DNA-binding transcription factor activity"/>
    <property type="evidence" value="ECO:0007669"/>
    <property type="project" value="InterPro"/>
</dbReference>
<dbReference type="AlphaFoldDB" id="A0A1H0Q0S0"/>
<keyword evidence="6" id="KW-0238">DNA-binding</keyword>
<dbReference type="SUPFAM" id="SSF46689">
    <property type="entry name" value="Homeodomain-like"/>
    <property type="match status" value="2"/>
</dbReference>
<dbReference type="InterPro" id="IPR011006">
    <property type="entry name" value="CheY-like_superfamily"/>
</dbReference>
<dbReference type="SMART" id="SM00342">
    <property type="entry name" value="HTH_ARAC"/>
    <property type="match status" value="1"/>
</dbReference>
<dbReference type="PANTHER" id="PTHR42713:SF3">
    <property type="entry name" value="TRANSCRIPTIONAL REGULATORY PROTEIN HPTR"/>
    <property type="match status" value="1"/>
</dbReference>
<comment type="subcellular location">
    <subcellularLocation>
        <location evidence="1">Cytoplasm</location>
    </subcellularLocation>
</comment>
<dbReference type="Pfam" id="PF17853">
    <property type="entry name" value="GGDEF_2"/>
    <property type="match status" value="1"/>
</dbReference>
<evidence type="ECO:0000259" key="10">
    <source>
        <dbReference type="PROSITE" id="PS50110"/>
    </source>
</evidence>
<feature type="domain" description="Response regulatory" evidence="10">
    <location>
        <begin position="3"/>
        <end position="119"/>
    </location>
</feature>
<dbReference type="GO" id="GO:0000160">
    <property type="term" value="P:phosphorelay signal transduction system"/>
    <property type="evidence" value="ECO:0007669"/>
    <property type="project" value="UniProtKB-KW"/>
</dbReference>
<keyword evidence="4" id="KW-0902">Two-component regulatory system</keyword>
<dbReference type="Pfam" id="PF12833">
    <property type="entry name" value="HTH_18"/>
    <property type="match status" value="1"/>
</dbReference>
<dbReference type="PANTHER" id="PTHR42713">
    <property type="entry name" value="HISTIDINE KINASE-RELATED"/>
    <property type="match status" value="1"/>
</dbReference>
<dbReference type="InterPro" id="IPR051552">
    <property type="entry name" value="HptR"/>
</dbReference>
<accession>A0A1H0Q0S0</accession>
<evidence type="ECO:0000256" key="1">
    <source>
        <dbReference type="ARBA" id="ARBA00004496"/>
    </source>
</evidence>
<name>A0A1H0Q0S0_9BACI</name>
<dbReference type="Pfam" id="PF00072">
    <property type="entry name" value="Response_reg"/>
    <property type="match status" value="1"/>
</dbReference>
<evidence type="ECO:0000313" key="11">
    <source>
        <dbReference type="EMBL" id="SDP10278.1"/>
    </source>
</evidence>
<evidence type="ECO:0000313" key="12">
    <source>
        <dbReference type="Proteomes" id="UP000199159"/>
    </source>
</evidence>